<dbReference type="EMBL" id="JBHLTS010000021">
    <property type="protein sequence ID" value="MFC0514714.1"/>
    <property type="molecule type" value="Genomic_DNA"/>
</dbReference>
<keyword evidence="1" id="KW-0805">Transcription regulation</keyword>
<dbReference type="CDD" id="cd07377">
    <property type="entry name" value="WHTH_GntR"/>
    <property type="match status" value="1"/>
</dbReference>
<evidence type="ECO:0000313" key="5">
    <source>
        <dbReference type="EMBL" id="MFC0514714.1"/>
    </source>
</evidence>
<dbReference type="PANTHER" id="PTHR43537">
    <property type="entry name" value="TRANSCRIPTIONAL REGULATOR, GNTR FAMILY"/>
    <property type="match status" value="1"/>
</dbReference>
<dbReference type="InterPro" id="IPR036390">
    <property type="entry name" value="WH_DNA-bd_sf"/>
</dbReference>
<keyword evidence="2" id="KW-0238">DNA-binding</keyword>
<protein>
    <submittedName>
        <fullName evidence="5">FadR/GntR family transcriptional regulator</fullName>
    </submittedName>
</protein>
<dbReference type="PANTHER" id="PTHR43537:SF47">
    <property type="entry name" value="REGULATORY PROTEIN GNTR HTH"/>
    <property type="match status" value="1"/>
</dbReference>
<comment type="caution">
    <text evidence="5">The sequence shown here is derived from an EMBL/GenBank/DDBJ whole genome shotgun (WGS) entry which is preliminary data.</text>
</comment>
<proteinExistence type="predicted"/>
<sequence length="216" mass="24522">MKNQKLSDQVSAKIRQDILDGKYKAGEKIPAEPELMKVYEVGRSSIREAIKSLAMAGILKVRQGSGTFVNEVLPEENMAEKLRVADFDEINAVRKLLEEEIVRLAVENHTQAELEEIEKHLTLRKLAIIAEDRPACTNADIAFHLAIANASHNKVLASLYQNFTHTIRTFFSKREAQGIGHFAMSHHLHAELLHAIKTKRKKQAQELIRNILDHNY</sequence>
<dbReference type="SMART" id="SM00895">
    <property type="entry name" value="FCD"/>
    <property type="match status" value="1"/>
</dbReference>
<reference evidence="5 6" key="1">
    <citation type="submission" date="2024-09" db="EMBL/GenBank/DDBJ databases">
        <authorList>
            <person name="Sun Q."/>
            <person name="Mori K."/>
        </authorList>
    </citation>
    <scope>NUCLEOTIDE SEQUENCE [LARGE SCALE GENOMIC DNA]</scope>
    <source>
        <strain evidence="5 6">NCAIM B.02415</strain>
    </source>
</reference>
<dbReference type="PRINTS" id="PR00035">
    <property type="entry name" value="HTHGNTR"/>
</dbReference>
<dbReference type="InterPro" id="IPR036388">
    <property type="entry name" value="WH-like_DNA-bd_sf"/>
</dbReference>
<dbReference type="InterPro" id="IPR011711">
    <property type="entry name" value="GntR_C"/>
</dbReference>
<evidence type="ECO:0000256" key="1">
    <source>
        <dbReference type="ARBA" id="ARBA00023015"/>
    </source>
</evidence>
<dbReference type="Proteomes" id="UP001589828">
    <property type="component" value="Unassembled WGS sequence"/>
</dbReference>
<dbReference type="SUPFAM" id="SSF46785">
    <property type="entry name" value="Winged helix' DNA-binding domain"/>
    <property type="match status" value="1"/>
</dbReference>
<dbReference type="SMART" id="SM00345">
    <property type="entry name" value="HTH_GNTR"/>
    <property type="match status" value="1"/>
</dbReference>
<dbReference type="Gene3D" id="1.10.10.10">
    <property type="entry name" value="Winged helix-like DNA-binding domain superfamily/Winged helix DNA-binding domain"/>
    <property type="match status" value="1"/>
</dbReference>
<evidence type="ECO:0000256" key="3">
    <source>
        <dbReference type="ARBA" id="ARBA00023163"/>
    </source>
</evidence>
<dbReference type="InterPro" id="IPR008920">
    <property type="entry name" value="TF_FadR/GntR_C"/>
</dbReference>
<feature type="domain" description="HTH gntR-type" evidence="4">
    <location>
        <begin position="4"/>
        <end position="72"/>
    </location>
</feature>
<dbReference type="InterPro" id="IPR000524">
    <property type="entry name" value="Tscrpt_reg_HTH_GntR"/>
</dbReference>
<name>A0ABV6L5G3_9SPHI</name>
<keyword evidence="6" id="KW-1185">Reference proteome</keyword>
<dbReference type="Pfam" id="PF00392">
    <property type="entry name" value="GntR"/>
    <property type="match status" value="1"/>
</dbReference>
<dbReference type="PROSITE" id="PS50949">
    <property type="entry name" value="HTH_GNTR"/>
    <property type="match status" value="1"/>
</dbReference>
<organism evidence="5 6">
    <name type="scientific">Mucilaginibacter angelicae</name>
    <dbReference type="NCBI Taxonomy" id="869718"/>
    <lineage>
        <taxon>Bacteria</taxon>
        <taxon>Pseudomonadati</taxon>
        <taxon>Bacteroidota</taxon>
        <taxon>Sphingobacteriia</taxon>
        <taxon>Sphingobacteriales</taxon>
        <taxon>Sphingobacteriaceae</taxon>
        <taxon>Mucilaginibacter</taxon>
    </lineage>
</organism>
<keyword evidence="3" id="KW-0804">Transcription</keyword>
<evidence type="ECO:0000313" key="6">
    <source>
        <dbReference type="Proteomes" id="UP001589828"/>
    </source>
</evidence>
<dbReference type="Gene3D" id="1.20.120.530">
    <property type="entry name" value="GntR ligand-binding domain-like"/>
    <property type="match status" value="1"/>
</dbReference>
<accession>A0ABV6L5G3</accession>
<gene>
    <name evidence="5" type="ORF">ACFFGT_10915</name>
</gene>
<dbReference type="SUPFAM" id="SSF48008">
    <property type="entry name" value="GntR ligand-binding domain-like"/>
    <property type="match status" value="1"/>
</dbReference>
<evidence type="ECO:0000259" key="4">
    <source>
        <dbReference type="PROSITE" id="PS50949"/>
    </source>
</evidence>
<evidence type="ECO:0000256" key="2">
    <source>
        <dbReference type="ARBA" id="ARBA00023125"/>
    </source>
</evidence>
<dbReference type="RefSeq" id="WP_377022557.1">
    <property type="nucleotide sequence ID" value="NZ_JBHLTS010000021.1"/>
</dbReference>
<dbReference type="Pfam" id="PF07729">
    <property type="entry name" value="FCD"/>
    <property type="match status" value="1"/>
</dbReference>